<dbReference type="Proteomes" id="UP001054945">
    <property type="component" value="Unassembled WGS sequence"/>
</dbReference>
<sequence>MAALSILLELPFPPWEHSSLPVRARILRLLAVWPKVGRKKSFPNKEKKLENDLTVKILFFPRSFQLCFLPMDRRYKIRRIRGGAAALYGGGVKGRSHREEVENIRKPSWEGWKFPNKENLENDLSVKILFFPVPSNCVFSQWVEDIKFEEFGRGRGRPVQGGAYCKSSLFLLGTQLYSYRARILRLLAVWFASSSNPILSSLISYQQTFHSNKTFLPYCKYLESLRELCPEIPTSNKRKIRITCCCCCIQPNSKKSKNPRSYRKRVVFPGGKESSSKMLSAAIHHENTAQNLHWLPDIFNFLSVPSSFYSPPYRPPQIFEFFEFHIFCPEPEWPSSTFSSFFSFPEQKLKAGEKKSSRTRKKKLENDLPVKILFFPVPSNCVISQWTVDIKFEEFEGEGRPVWREE</sequence>
<name>A0AAV4N420_CAEEX</name>
<protein>
    <submittedName>
        <fullName evidence="1">Uncharacterized protein</fullName>
    </submittedName>
</protein>
<dbReference type="EMBL" id="BPLR01002905">
    <property type="protein sequence ID" value="GIX79186.1"/>
    <property type="molecule type" value="Genomic_DNA"/>
</dbReference>
<reference evidence="1 2" key="1">
    <citation type="submission" date="2021-06" db="EMBL/GenBank/DDBJ databases">
        <title>Caerostris extrusa draft genome.</title>
        <authorList>
            <person name="Kono N."/>
            <person name="Arakawa K."/>
        </authorList>
    </citation>
    <scope>NUCLEOTIDE SEQUENCE [LARGE SCALE GENOMIC DNA]</scope>
</reference>
<evidence type="ECO:0000313" key="2">
    <source>
        <dbReference type="Proteomes" id="UP001054945"/>
    </source>
</evidence>
<keyword evidence="2" id="KW-1185">Reference proteome</keyword>
<gene>
    <name evidence="1" type="ORF">CEXT_221031</name>
</gene>
<dbReference type="AlphaFoldDB" id="A0AAV4N420"/>
<comment type="caution">
    <text evidence="1">The sequence shown here is derived from an EMBL/GenBank/DDBJ whole genome shotgun (WGS) entry which is preliminary data.</text>
</comment>
<accession>A0AAV4N420</accession>
<evidence type="ECO:0000313" key="1">
    <source>
        <dbReference type="EMBL" id="GIX79186.1"/>
    </source>
</evidence>
<proteinExistence type="predicted"/>
<organism evidence="1 2">
    <name type="scientific">Caerostris extrusa</name>
    <name type="common">Bark spider</name>
    <name type="synonym">Caerostris bankana</name>
    <dbReference type="NCBI Taxonomy" id="172846"/>
    <lineage>
        <taxon>Eukaryota</taxon>
        <taxon>Metazoa</taxon>
        <taxon>Ecdysozoa</taxon>
        <taxon>Arthropoda</taxon>
        <taxon>Chelicerata</taxon>
        <taxon>Arachnida</taxon>
        <taxon>Araneae</taxon>
        <taxon>Araneomorphae</taxon>
        <taxon>Entelegynae</taxon>
        <taxon>Araneoidea</taxon>
        <taxon>Araneidae</taxon>
        <taxon>Caerostris</taxon>
    </lineage>
</organism>